<feature type="transmembrane region" description="Helical" evidence="9">
    <location>
        <begin position="12"/>
        <end position="36"/>
    </location>
</feature>
<evidence type="ECO:0000256" key="4">
    <source>
        <dbReference type="ARBA" id="ARBA00019341"/>
    </source>
</evidence>
<feature type="domain" description="EamA" evidence="10">
    <location>
        <begin position="161"/>
        <end position="287"/>
    </location>
</feature>
<feature type="transmembrane region" description="Helical" evidence="9">
    <location>
        <begin position="278"/>
        <end position="296"/>
    </location>
</feature>
<feature type="transmembrane region" description="Helical" evidence="9">
    <location>
        <begin position="156"/>
        <end position="176"/>
    </location>
</feature>
<comment type="function">
    <text evidence="1">Transports S-adenosylmethionine.</text>
</comment>
<evidence type="ECO:0000259" key="10">
    <source>
        <dbReference type="Pfam" id="PF00892"/>
    </source>
</evidence>
<proteinExistence type="inferred from homology"/>
<protein>
    <recommendedName>
        <fullName evidence="4">S-adenosylmethionine uptake transporter</fullName>
    </recommendedName>
</protein>
<dbReference type="GO" id="GO:0006865">
    <property type="term" value="P:amino acid transport"/>
    <property type="evidence" value="ECO:0007669"/>
    <property type="project" value="UniProtKB-KW"/>
</dbReference>
<evidence type="ECO:0000256" key="6">
    <source>
        <dbReference type="ARBA" id="ARBA00022970"/>
    </source>
</evidence>
<feature type="transmembrane region" description="Helical" evidence="9">
    <location>
        <begin position="48"/>
        <end position="68"/>
    </location>
</feature>
<keyword evidence="12" id="KW-1185">Reference proteome</keyword>
<dbReference type="InterPro" id="IPR000620">
    <property type="entry name" value="EamA_dom"/>
</dbReference>
<dbReference type="InterPro" id="IPR037185">
    <property type="entry name" value="EmrE-like"/>
</dbReference>
<sequence>MIKVSNKLQSSFSADSVLYLSFCLFNAILYTCIKYFSKSMGMKTLMLASYMNIGMFIMYNIIFAKAIWQEKMYMNIFRFANLLLSTAMIAGVTKMYCVHYVEPRDAYIITHATPLVVMLFATIFLREKMILKYWLYGALSFIGVCIYISKKLDINGFYYGILFLHVIFKATTHIAVKKVSKQSTIQVMFYDDLFFSIFAVFYLSQNGGFDYKMYFNWQILLIIVVSSLAMFSFAKSYKLAKNGITKLQNLDFSKIIFTFILAVLFLDDKIETNELVGSGVIILSIVLSQVEFKAILKSKTSKKKS</sequence>
<name>A0A5B8XFP0_9RICK</name>
<reference evidence="11 12" key="1">
    <citation type="journal article" date="2019" name="ISME J.">
        <title>Deianiraea, an extracellular bacterium associated with the ciliate Paramecium, suggests an alternative scenario for the evolution of Rickettsiales.</title>
        <authorList>
            <person name="Castelli M."/>
            <person name="Sabaneyeva E."/>
            <person name="Lanzoni O."/>
            <person name="Lebedeva N."/>
            <person name="Floriano A.M."/>
            <person name="Gaiarsa S."/>
            <person name="Benken K."/>
            <person name="Modeo L."/>
            <person name="Bandi C."/>
            <person name="Potekhin A."/>
            <person name="Sassera D."/>
            <person name="Petroni G."/>
        </authorList>
    </citation>
    <scope>NUCLEOTIDE SEQUENCE [LARGE SCALE GENOMIC DNA]</scope>
    <source>
        <strain evidence="11">CyL4-1</strain>
    </source>
</reference>
<dbReference type="EMBL" id="CP029077">
    <property type="protein sequence ID" value="QED23766.1"/>
    <property type="molecule type" value="Genomic_DNA"/>
</dbReference>
<dbReference type="GO" id="GO:0016020">
    <property type="term" value="C:membrane"/>
    <property type="evidence" value="ECO:0007669"/>
    <property type="project" value="UniProtKB-SubCell"/>
</dbReference>
<keyword evidence="6" id="KW-0029">Amino-acid transport</keyword>
<keyword evidence="7 9" id="KW-1133">Transmembrane helix</keyword>
<keyword evidence="8 9" id="KW-0472">Membrane</keyword>
<dbReference type="PANTHER" id="PTHR22911">
    <property type="entry name" value="ACYL-MALONYL CONDENSING ENZYME-RELATED"/>
    <property type="match status" value="1"/>
</dbReference>
<evidence type="ECO:0000256" key="2">
    <source>
        <dbReference type="ARBA" id="ARBA00004141"/>
    </source>
</evidence>
<feature type="transmembrane region" description="Helical" evidence="9">
    <location>
        <begin position="249"/>
        <end position="266"/>
    </location>
</feature>
<feature type="transmembrane region" description="Helical" evidence="9">
    <location>
        <begin position="217"/>
        <end position="237"/>
    </location>
</feature>
<dbReference type="Proteomes" id="UP000321934">
    <property type="component" value="Chromosome"/>
</dbReference>
<gene>
    <name evidence="11" type="ORF">Deia_00982</name>
</gene>
<evidence type="ECO:0000313" key="12">
    <source>
        <dbReference type="Proteomes" id="UP000321934"/>
    </source>
</evidence>
<feature type="transmembrane region" description="Helical" evidence="9">
    <location>
        <begin position="80"/>
        <end position="101"/>
    </location>
</feature>
<dbReference type="AlphaFoldDB" id="A0A5B8XFP0"/>
<feature type="transmembrane region" description="Helical" evidence="9">
    <location>
        <begin position="133"/>
        <end position="150"/>
    </location>
</feature>
<dbReference type="Pfam" id="PF00892">
    <property type="entry name" value="EamA"/>
    <property type="match status" value="2"/>
</dbReference>
<dbReference type="RefSeq" id="WP_146821116.1">
    <property type="nucleotide sequence ID" value="NZ_CP029077.1"/>
</dbReference>
<organism evidence="11 12">
    <name type="scientific">Candidatus Deianiraea vastatrix</name>
    <dbReference type="NCBI Taxonomy" id="2163644"/>
    <lineage>
        <taxon>Bacteria</taxon>
        <taxon>Pseudomonadati</taxon>
        <taxon>Pseudomonadota</taxon>
        <taxon>Alphaproteobacteria</taxon>
        <taxon>Rickettsiales</taxon>
        <taxon>Candidatus Deianiraeaceae</taxon>
        <taxon>Candidatus Deianiraea</taxon>
    </lineage>
</organism>
<evidence type="ECO:0000256" key="8">
    <source>
        <dbReference type="ARBA" id="ARBA00023136"/>
    </source>
</evidence>
<feature type="transmembrane region" description="Helical" evidence="9">
    <location>
        <begin position="188"/>
        <end position="205"/>
    </location>
</feature>
<evidence type="ECO:0000256" key="3">
    <source>
        <dbReference type="ARBA" id="ARBA00009853"/>
    </source>
</evidence>
<evidence type="ECO:0000256" key="9">
    <source>
        <dbReference type="SAM" id="Phobius"/>
    </source>
</evidence>
<feature type="domain" description="EamA" evidence="10">
    <location>
        <begin position="19"/>
        <end position="147"/>
    </location>
</feature>
<feature type="transmembrane region" description="Helical" evidence="9">
    <location>
        <begin position="107"/>
        <end position="126"/>
    </location>
</feature>
<evidence type="ECO:0000313" key="11">
    <source>
        <dbReference type="EMBL" id="QED23766.1"/>
    </source>
</evidence>
<evidence type="ECO:0000256" key="1">
    <source>
        <dbReference type="ARBA" id="ARBA00004028"/>
    </source>
</evidence>
<keyword evidence="5 9" id="KW-0812">Transmembrane</keyword>
<dbReference type="PANTHER" id="PTHR22911:SF6">
    <property type="entry name" value="SOLUTE CARRIER FAMILY 35 MEMBER G1"/>
    <property type="match status" value="1"/>
</dbReference>
<evidence type="ECO:0000256" key="5">
    <source>
        <dbReference type="ARBA" id="ARBA00022692"/>
    </source>
</evidence>
<keyword evidence="6" id="KW-0813">Transport</keyword>
<comment type="similarity">
    <text evidence="3">Belongs to the drug/metabolite transporter (DMT) superfamily. 10 TMS drug/metabolite exporter (DME) (TC 2.A.7.3) family.</text>
</comment>
<accession>A0A5B8XFP0</accession>
<dbReference type="SUPFAM" id="SSF103481">
    <property type="entry name" value="Multidrug resistance efflux transporter EmrE"/>
    <property type="match status" value="2"/>
</dbReference>
<evidence type="ECO:0000256" key="7">
    <source>
        <dbReference type="ARBA" id="ARBA00022989"/>
    </source>
</evidence>
<comment type="subcellular location">
    <subcellularLocation>
        <location evidence="2">Membrane</location>
        <topology evidence="2">Multi-pass membrane protein</topology>
    </subcellularLocation>
</comment>